<comment type="caution">
    <text evidence="1">The sequence shown here is derived from an EMBL/GenBank/DDBJ whole genome shotgun (WGS) entry which is preliminary data.</text>
</comment>
<proteinExistence type="predicted"/>
<name>A0A7Y3W402_9PROT</name>
<protein>
    <submittedName>
        <fullName evidence="1">Twin-arginine translocation pathway signal protein</fullName>
    </submittedName>
</protein>
<dbReference type="NCBIfam" id="NF047509">
    <property type="entry name" value="Rv3131_FMN_oxido"/>
    <property type="match status" value="1"/>
</dbReference>
<dbReference type="Proteomes" id="UP000536835">
    <property type="component" value="Unassembled WGS sequence"/>
</dbReference>
<evidence type="ECO:0000313" key="2">
    <source>
        <dbReference type="Proteomes" id="UP000536835"/>
    </source>
</evidence>
<dbReference type="AlphaFoldDB" id="A0A7Y3W402"/>
<dbReference type="Gene3D" id="3.40.109.10">
    <property type="entry name" value="NADH Oxidase"/>
    <property type="match status" value="1"/>
</dbReference>
<dbReference type="GO" id="GO:0016491">
    <property type="term" value="F:oxidoreductase activity"/>
    <property type="evidence" value="ECO:0007669"/>
    <property type="project" value="InterPro"/>
</dbReference>
<accession>A0A7Y3W402</accession>
<organism evidence="1 2">
    <name type="scientific">Parvularcula mediterranea</name>
    <dbReference type="NCBI Taxonomy" id="2732508"/>
    <lineage>
        <taxon>Bacteria</taxon>
        <taxon>Pseudomonadati</taxon>
        <taxon>Pseudomonadota</taxon>
        <taxon>Alphaproteobacteria</taxon>
        <taxon>Parvularculales</taxon>
        <taxon>Parvularculaceae</taxon>
        <taxon>Parvularcula</taxon>
    </lineage>
</organism>
<dbReference type="InterPro" id="IPR000415">
    <property type="entry name" value="Nitroreductase-like"/>
</dbReference>
<sequence length="384" mass="42111">MNRRHLLKTGTAAAIILSTSVPQGARAIDAPPKGPRAAWQRAGSSFGDPRLDALAFGILAPNPHNKQPWLVELSGESDILVRCQLDRRLPMTDPPDRQITIGLGAFVELTKMAANAQGYSAEVTPFPQGTPTDRLDDRPVARIRLSSGPAEADPLFAQVLERRTNRETYEERMLDPSAVEAIVAAGRTEGPHASDPGSVLQADDIEAIRQIATEAWAIEHGTDRTWKESVDVTRVGKREVAQNPDGIAVEGFPMGLLRAIGIMSEENLMKEGSMARRSSLDFYQKSIDTARGFLTLTAAENTREGQLTTGAQWLRMQMKATELGVAFHPLSQALQEFKEMEGPYRAIHEKLRPTGVVHMLARIGYADRPGPSPRWPLESRITDA</sequence>
<keyword evidence="2" id="KW-1185">Reference proteome</keyword>
<evidence type="ECO:0000313" key="1">
    <source>
        <dbReference type="EMBL" id="NNU15275.1"/>
    </source>
</evidence>
<dbReference type="EMBL" id="JABFCX010000002">
    <property type="protein sequence ID" value="NNU15275.1"/>
    <property type="molecule type" value="Genomic_DNA"/>
</dbReference>
<dbReference type="RefSeq" id="WP_173196631.1">
    <property type="nucleotide sequence ID" value="NZ_JABFCX010000002.1"/>
</dbReference>
<gene>
    <name evidence="1" type="ORF">HK107_02910</name>
</gene>
<dbReference type="SUPFAM" id="SSF55469">
    <property type="entry name" value="FMN-dependent nitroreductase-like"/>
    <property type="match status" value="1"/>
</dbReference>
<reference evidence="1 2" key="1">
    <citation type="submission" date="2020-05" db="EMBL/GenBank/DDBJ databases">
        <title>Parvularcula mediterraneae sp. nov., isolated from polypropylene straw from shallow seawater of the seashore of Laganas in Zakynthos island, Greece.</title>
        <authorList>
            <person name="Szabo I."/>
            <person name="Al-Omari J."/>
            <person name="Rado J."/>
            <person name="Szerdahelyi G.S."/>
        </authorList>
    </citation>
    <scope>NUCLEOTIDE SEQUENCE [LARGE SCALE GENOMIC DNA]</scope>
    <source>
        <strain evidence="1 2">ZS-1/3</strain>
    </source>
</reference>